<dbReference type="RefSeq" id="XP_062794993.1">
    <property type="nucleotide sequence ID" value="XM_062938942.1"/>
</dbReference>
<keyword evidence="3" id="KW-1185">Reference proteome</keyword>
<protein>
    <submittedName>
        <fullName evidence="2">Uncharacterized protein</fullName>
    </submittedName>
</protein>
<sequence>MSSYKQLAEDYQTEPSDRGSNRLTSQQFDNIESALEGELKANSKAWGLCRTGHNMEREGVMGTTSQSNTSCQQCTNYQNEHAVIRKRAEIMGIDPERLGKSSLRQWCAGKLFRYVRSDGRKSKESTFAATKPEEELARLRSFTNDETSVLSPSEVLYFNQMKQRLSEKCGNSDI</sequence>
<evidence type="ECO:0000313" key="3">
    <source>
        <dbReference type="Proteomes" id="UP001329825"/>
    </source>
</evidence>
<dbReference type="GeneID" id="87959379"/>
<organism evidence="2 3">
    <name type="scientific">Kwoniella shivajii</name>
    <dbReference type="NCBI Taxonomy" id="564305"/>
    <lineage>
        <taxon>Eukaryota</taxon>
        <taxon>Fungi</taxon>
        <taxon>Dikarya</taxon>
        <taxon>Basidiomycota</taxon>
        <taxon>Agaricomycotina</taxon>
        <taxon>Tremellomycetes</taxon>
        <taxon>Tremellales</taxon>
        <taxon>Cryptococcaceae</taxon>
        <taxon>Kwoniella</taxon>
    </lineage>
</organism>
<feature type="region of interest" description="Disordered" evidence="1">
    <location>
        <begin position="1"/>
        <end position="24"/>
    </location>
</feature>
<proteinExistence type="predicted"/>
<accession>A0ABZ1D853</accession>
<dbReference type="Proteomes" id="UP001329825">
    <property type="component" value="Chromosome 10"/>
</dbReference>
<evidence type="ECO:0000256" key="1">
    <source>
        <dbReference type="SAM" id="MobiDB-lite"/>
    </source>
</evidence>
<reference evidence="2 3" key="1">
    <citation type="submission" date="2024-01" db="EMBL/GenBank/DDBJ databases">
        <title>Comparative genomics of Cryptococcus and Kwoniella reveals pathogenesis evolution and contrasting modes of karyotype evolution via chromosome fusion or intercentromeric recombination.</title>
        <authorList>
            <person name="Coelho M.A."/>
            <person name="David-Palma M."/>
            <person name="Shea T."/>
            <person name="Bowers K."/>
            <person name="McGinley-Smith S."/>
            <person name="Mohammad A.W."/>
            <person name="Gnirke A."/>
            <person name="Yurkov A.M."/>
            <person name="Nowrousian M."/>
            <person name="Sun S."/>
            <person name="Cuomo C.A."/>
            <person name="Heitman J."/>
        </authorList>
    </citation>
    <scope>NUCLEOTIDE SEQUENCE [LARGE SCALE GENOMIC DNA]</scope>
    <source>
        <strain evidence="2">CBS 11374</strain>
    </source>
</reference>
<dbReference type="EMBL" id="CP141890">
    <property type="protein sequence ID" value="WRT70254.1"/>
    <property type="molecule type" value="Genomic_DNA"/>
</dbReference>
<name>A0ABZ1D853_9TREE</name>
<evidence type="ECO:0000313" key="2">
    <source>
        <dbReference type="EMBL" id="WRT70254.1"/>
    </source>
</evidence>
<gene>
    <name evidence="2" type="ORF">IL334_007249</name>
</gene>